<dbReference type="InterPro" id="IPR028098">
    <property type="entry name" value="Glyco_trans_4-like_N"/>
</dbReference>
<dbReference type="GO" id="GO:1901137">
    <property type="term" value="P:carbohydrate derivative biosynthetic process"/>
    <property type="evidence" value="ECO:0007669"/>
    <property type="project" value="UniProtKB-ARBA"/>
</dbReference>
<dbReference type="InterPro" id="IPR050194">
    <property type="entry name" value="Glycosyltransferase_grp1"/>
</dbReference>
<dbReference type="AlphaFoldDB" id="A0A4P6KG03"/>
<name>A0A4P6KG03_9MICO</name>
<dbReference type="SUPFAM" id="SSF53756">
    <property type="entry name" value="UDP-Glycosyltransferase/glycogen phosphorylase"/>
    <property type="match status" value="1"/>
</dbReference>
<sequence>MCRVAPAGASPKPIVVTSPSSASRLICRSTRASRSIGVSEVQRICFAVLVTPRVYRGLLAVTVGGRTPSHRVDSSEPSREPIRVVRSPGLQVVIVSRIYLPEPSAASFFLSTLAAELVDRSHDVTVLTVRPPKGYVVPERPEALRLFPVLRDRSGYVRGYLQYLSFDVPLAFRLLFRKRPDVVVVEPPPTTGAVVRAICRLRGIPYVYDAADLWSVAAAHATSSSLVLRVLERLERWAIGGADRVITISTSVADRIKAWGIRKPVDVTGRGADTAQFHYSPAPLRTEFVYAGSASAWHGAIVLIDAFAEFSSSHPEYLLRFIGHGTEHPAIAARAEELGVSDSIVFDEPVEPAELARELSGAAASLATLLPEGGYEFAFATKAYSSLASGCPVIFAGPGPTGAFLDAASSTAPVGTAVNYSPEAIAEAMRTVAERPVLPESRPGLSEWADQHVSMRAAARRAAAAIEFSGSQTRRKRARS</sequence>
<keyword evidence="2" id="KW-0328">Glycosyltransferase</keyword>
<dbReference type="Pfam" id="PF13579">
    <property type="entry name" value="Glyco_trans_4_4"/>
    <property type="match status" value="1"/>
</dbReference>
<dbReference type="GO" id="GO:0016758">
    <property type="term" value="F:hexosyltransferase activity"/>
    <property type="evidence" value="ECO:0007669"/>
    <property type="project" value="TreeGrafter"/>
</dbReference>
<dbReference type="EMBL" id="CP035806">
    <property type="protein sequence ID" value="QBE49425.1"/>
    <property type="molecule type" value="Genomic_DNA"/>
</dbReference>
<keyword evidence="6" id="KW-1185">Reference proteome</keyword>
<evidence type="ECO:0000313" key="6">
    <source>
        <dbReference type="Proteomes" id="UP000289260"/>
    </source>
</evidence>
<dbReference type="PANTHER" id="PTHR45947:SF3">
    <property type="entry name" value="SULFOQUINOVOSYL TRANSFERASE SQD2"/>
    <property type="match status" value="1"/>
</dbReference>
<dbReference type="Pfam" id="PF13692">
    <property type="entry name" value="Glyco_trans_1_4"/>
    <property type="match status" value="1"/>
</dbReference>
<feature type="domain" description="Glycosyltransferase subfamily 4-like N-terminal" evidence="4">
    <location>
        <begin position="111"/>
        <end position="267"/>
    </location>
</feature>
<proteinExistence type="predicted"/>
<reference evidence="5 6" key="1">
    <citation type="submission" date="2019-02" db="EMBL/GenBank/DDBJ databases">
        <authorList>
            <person name="Sun L."/>
            <person name="Pan D."/>
            <person name="Wu X."/>
        </authorList>
    </citation>
    <scope>NUCLEOTIDE SEQUENCE [LARGE SCALE GENOMIC DNA]</scope>
    <source>
        <strain evidence="5 6">JW-1</strain>
    </source>
</reference>
<evidence type="ECO:0000256" key="1">
    <source>
        <dbReference type="ARBA" id="ARBA00021292"/>
    </source>
</evidence>
<organism evidence="5 6">
    <name type="scientific">Leucobacter triazinivorans</name>
    <dbReference type="NCBI Taxonomy" id="1784719"/>
    <lineage>
        <taxon>Bacteria</taxon>
        <taxon>Bacillati</taxon>
        <taxon>Actinomycetota</taxon>
        <taxon>Actinomycetes</taxon>
        <taxon>Micrococcales</taxon>
        <taxon>Microbacteriaceae</taxon>
        <taxon>Leucobacter</taxon>
    </lineage>
</organism>
<gene>
    <name evidence="5" type="ORF">EVS81_11735</name>
</gene>
<keyword evidence="3 5" id="KW-0808">Transferase</keyword>
<dbReference type="Proteomes" id="UP000289260">
    <property type="component" value="Chromosome"/>
</dbReference>
<evidence type="ECO:0000259" key="4">
    <source>
        <dbReference type="Pfam" id="PF13579"/>
    </source>
</evidence>
<protein>
    <recommendedName>
        <fullName evidence="1">D-inositol 3-phosphate glycosyltransferase</fullName>
    </recommendedName>
</protein>
<evidence type="ECO:0000256" key="3">
    <source>
        <dbReference type="ARBA" id="ARBA00022679"/>
    </source>
</evidence>
<dbReference type="KEGG" id="ltr:EVS81_11735"/>
<dbReference type="OrthoDB" id="3657271at2"/>
<dbReference type="PANTHER" id="PTHR45947">
    <property type="entry name" value="SULFOQUINOVOSYL TRANSFERASE SQD2"/>
    <property type="match status" value="1"/>
</dbReference>
<evidence type="ECO:0000313" key="5">
    <source>
        <dbReference type="EMBL" id="QBE49425.1"/>
    </source>
</evidence>
<accession>A0A4P6KG03</accession>
<dbReference type="Gene3D" id="3.40.50.2000">
    <property type="entry name" value="Glycogen Phosphorylase B"/>
    <property type="match status" value="2"/>
</dbReference>
<evidence type="ECO:0000256" key="2">
    <source>
        <dbReference type="ARBA" id="ARBA00022676"/>
    </source>
</evidence>